<dbReference type="AlphaFoldDB" id="B4GK24"/>
<dbReference type="EMBL" id="CH479184">
    <property type="protein sequence ID" value="EDW36990.1"/>
    <property type="molecule type" value="Genomic_DNA"/>
</dbReference>
<keyword evidence="3" id="KW-1185">Reference proteome</keyword>
<name>B4GK24_DROPE</name>
<feature type="region of interest" description="Disordered" evidence="1">
    <location>
        <begin position="32"/>
        <end position="51"/>
    </location>
</feature>
<dbReference type="Proteomes" id="UP000008744">
    <property type="component" value="Unassembled WGS sequence"/>
</dbReference>
<evidence type="ECO:0000256" key="1">
    <source>
        <dbReference type="SAM" id="MobiDB-lite"/>
    </source>
</evidence>
<evidence type="ECO:0000313" key="3">
    <source>
        <dbReference type="Proteomes" id="UP000008744"/>
    </source>
</evidence>
<dbReference type="HOGENOM" id="CLU_3108613_0_0_1"/>
<proteinExistence type="predicted"/>
<protein>
    <submittedName>
        <fullName evidence="2">GL25991</fullName>
    </submittedName>
</protein>
<gene>
    <name evidence="2" type="primary">Dper\GL25991</name>
    <name evidence="2" type="ORF">Dper_GL25991</name>
</gene>
<sequence length="51" mass="6047">MHDHVACRPACLLPACCKEEVHEEELELELDLKEQQQQQEQEDECRGRKIK</sequence>
<evidence type="ECO:0000313" key="2">
    <source>
        <dbReference type="EMBL" id="EDW36990.1"/>
    </source>
</evidence>
<accession>B4GK24</accession>
<reference evidence="2 3" key="1">
    <citation type="journal article" date="2007" name="Nature">
        <title>Evolution of genes and genomes on the Drosophila phylogeny.</title>
        <authorList>
            <consortium name="Drosophila 12 Genomes Consortium"/>
            <person name="Clark A.G."/>
            <person name="Eisen M.B."/>
            <person name="Smith D.R."/>
            <person name="Bergman C.M."/>
            <person name="Oliver B."/>
            <person name="Markow T.A."/>
            <person name="Kaufman T.C."/>
            <person name="Kellis M."/>
            <person name="Gelbart W."/>
            <person name="Iyer V.N."/>
            <person name="Pollard D.A."/>
            <person name="Sackton T.B."/>
            <person name="Larracuente A.M."/>
            <person name="Singh N.D."/>
            <person name="Abad J.P."/>
            <person name="Abt D.N."/>
            <person name="Adryan B."/>
            <person name="Aguade M."/>
            <person name="Akashi H."/>
            <person name="Anderson W.W."/>
            <person name="Aquadro C.F."/>
            <person name="Ardell D.H."/>
            <person name="Arguello R."/>
            <person name="Artieri C.G."/>
            <person name="Barbash D.A."/>
            <person name="Barker D."/>
            <person name="Barsanti P."/>
            <person name="Batterham P."/>
            <person name="Batzoglou S."/>
            <person name="Begun D."/>
            <person name="Bhutkar A."/>
            <person name="Blanco E."/>
            <person name="Bosak S.A."/>
            <person name="Bradley R.K."/>
            <person name="Brand A.D."/>
            <person name="Brent M.R."/>
            <person name="Brooks A.N."/>
            <person name="Brown R.H."/>
            <person name="Butlin R.K."/>
            <person name="Caggese C."/>
            <person name="Calvi B.R."/>
            <person name="Bernardo de Carvalho A."/>
            <person name="Caspi A."/>
            <person name="Castrezana S."/>
            <person name="Celniker S.E."/>
            <person name="Chang J.L."/>
            <person name="Chapple C."/>
            <person name="Chatterji S."/>
            <person name="Chinwalla A."/>
            <person name="Civetta A."/>
            <person name="Clifton S.W."/>
            <person name="Comeron J.M."/>
            <person name="Costello J.C."/>
            <person name="Coyne J.A."/>
            <person name="Daub J."/>
            <person name="David R.G."/>
            <person name="Delcher A.L."/>
            <person name="Delehaunty K."/>
            <person name="Do C.B."/>
            <person name="Ebling H."/>
            <person name="Edwards K."/>
            <person name="Eickbush T."/>
            <person name="Evans J.D."/>
            <person name="Filipski A."/>
            <person name="Findeiss S."/>
            <person name="Freyhult E."/>
            <person name="Fulton L."/>
            <person name="Fulton R."/>
            <person name="Garcia A.C."/>
            <person name="Gardiner A."/>
            <person name="Garfield D.A."/>
            <person name="Garvin B.E."/>
            <person name="Gibson G."/>
            <person name="Gilbert D."/>
            <person name="Gnerre S."/>
            <person name="Godfrey J."/>
            <person name="Good R."/>
            <person name="Gotea V."/>
            <person name="Gravely B."/>
            <person name="Greenberg A.J."/>
            <person name="Griffiths-Jones S."/>
            <person name="Gross S."/>
            <person name="Guigo R."/>
            <person name="Gustafson E.A."/>
            <person name="Haerty W."/>
            <person name="Hahn M.W."/>
            <person name="Halligan D.L."/>
            <person name="Halpern A.L."/>
            <person name="Halter G.M."/>
            <person name="Han M.V."/>
            <person name="Heger A."/>
            <person name="Hillier L."/>
            <person name="Hinrichs A.S."/>
            <person name="Holmes I."/>
            <person name="Hoskins R.A."/>
            <person name="Hubisz M.J."/>
            <person name="Hultmark D."/>
            <person name="Huntley M.A."/>
            <person name="Jaffe D.B."/>
            <person name="Jagadeeshan S."/>
            <person name="Jeck W.R."/>
            <person name="Johnson J."/>
            <person name="Jones C.D."/>
            <person name="Jordan W.C."/>
            <person name="Karpen G.H."/>
            <person name="Kataoka E."/>
            <person name="Keightley P.D."/>
            <person name="Kheradpour P."/>
            <person name="Kirkness E.F."/>
            <person name="Koerich L.B."/>
            <person name="Kristiansen K."/>
            <person name="Kudrna D."/>
            <person name="Kulathinal R.J."/>
            <person name="Kumar S."/>
            <person name="Kwok R."/>
            <person name="Lander E."/>
            <person name="Langley C.H."/>
            <person name="Lapoint R."/>
            <person name="Lazzaro B.P."/>
            <person name="Lee S.J."/>
            <person name="Levesque L."/>
            <person name="Li R."/>
            <person name="Lin C.F."/>
            <person name="Lin M.F."/>
            <person name="Lindblad-Toh K."/>
            <person name="Llopart A."/>
            <person name="Long M."/>
            <person name="Low L."/>
            <person name="Lozovsky E."/>
            <person name="Lu J."/>
            <person name="Luo M."/>
            <person name="Machado C.A."/>
            <person name="Makalowski W."/>
            <person name="Marzo M."/>
            <person name="Matsuda M."/>
            <person name="Matzkin L."/>
            <person name="McAllister B."/>
            <person name="McBride C.S."/>
            <person name="McKernan B."/>
            <person name="McKernan K."/>
            <person name="Mendez-Lago M."/>
            <person name="Minx P."/>
            <person name="Mollenhauer M.U."/>
            <person name="Montooth K."/>
            <person name="Mount S.M."/>
            <person name="Mu X."/>
            <person name="Myers E."/>
            <person name="Negre B."/>
            <person name="Newfeld S."/>
            <person name="Nielsen R."/>
            <person name="Noor M.A."/>
            <person name="O'Grady P."/>
            <person name="Pachter L."/>
            <person name="Papaceit M."/>
            <person name="Parisi M.J."/>
            <person name="Parisi M."/>
            <person name="Parts L."/>
            <person name="Pedersen J.S."/>
            <person name="Pesole G."/>
            <person name="Phillippy A.M."/>
            <person name="Ponting C.P."/>
            <person name="Pop M."/>
            <person name="Porcelli D."/>
            <person name="Powell J.R."/>
            <person name="Prohaska S."/>
            <person name="Pruitt K."/>
            <person name="Puig M."/>
            <person name="Quesneville H."/>
            <person name="Ram K.R."/>
            <person name="Rand D."/>
            <person name="Rasmussen M.D."/>
            <person name="Reed L.K."/>
            <person name="Reenan R."/>
            <person name="Reily A."/>
            <person name="Remington K.A."/>
            <person name="Rieger T.T."/>
            <person name="Ritchie M.G."/>
            <person name="Robin C."/>
            <person name="Rogers Y.H."/>
            <person name="Rohde C."/>
            <person name="Rozas J."/>
            <person name="Rubenfield M.J."/>
            <person name="Ruiz A."/>
            <person name="Russo S."/>
            <person name="Salzberg S.L."/>
            <person name="Sanchez-Gracia A."/>
            <person name="Saranga D.J."/>
            <person name="Sato H."/>
            <person name="Schaeffer S.W."/>
            <person name="Schatz M.C."/>
            <person name="Schlenke T."/>
            <person name="Schwartz R."/>
            <person name="Segarra C."/>
            <person name="Singh R.S."/>
            <person name="Sirot L."/>
            <person name="Sirota M."/>
            <person name="Sisneros N.B."/>
            <person name="Smith C.D."/>
            <person name="Smith T.F."/>
            <person name="Spieth J."/>
            <person name="Stage D.E."/>
            <person name="Stark A."/>
            <person name="Stephan W."/>
            <person name="Strausberg R.L."/>
            <person name="Strempel S."/>
            <person name="Sturgill D."/>
            <person name="Sutton G."/>
            <person name="Sutton G.G."/>
            <person name="Tao W."/>
            <person name="Teichmann S."/>
            <person name="Tobari Y.N."/>
            <person name="Tomimura Y."/>
            <person name="Tsolas J.M."/>
            <person name="Valente V.L."/>
            <person name="Venter E."/>
            <person name="Venter J.C."/>
            <person name="Vicario S."/>
            <person name="Vieira F.G."/>
            <person name="Vilella A.J."/>
            <person name="Villasante A."/>
            <person name="Walenz B."/>
            <person name="Wang J."/>
            <person name="Wasserman M."/>
            <person name="Watts T."/>
            <person name="Wilson D."/>
            <person name="Wilson R.K."/>
            <person name="Wing R.A."/>
            <person name="Wolfner M.F."/>
            <person name="Wong A."/>
            <person name="Wong G.K."/>
            <person name="Wu C.I."/>
            <person name="Wu G."/>
            <person name="Yamamoto D."/>
            <person name="Yang H.P."/>
            <person name="Yang S.P."/>
            <person name="Yorke J.A."/>
            <person name="Yoshida K."/>
            <person name="Zdobnov E."/>
            <person name="Zhang P."/>
            <person name="Zhang Y."/>
            <person name="Zimin A.V."/>
            <person name="Baldwin J."/>
            <person name="Abdouelleil A."/>
            <person name="Abdulkadir J."/>
            <person name="Abebe A."/>
            <person name="Abera B."/>
            <person name="Abreu J."/>
            <person name="Acer S.C."/>
            <person name="Aftuck L."/>
            <person name="Alexander A."/>
            <person name="An P."/>
            <person name="Anderson E."/>
            <person name="Anderson S."/>
            <person name="Arachi H."/>
            <person name="Azer M."/>
            <person name="Bachantsang P."/>
            <person name="Barry A."/>
            <person name="Bayul T."/>
            <person name="Berlin A."/>
            <person name="Bessette D."/>
            <person name="Bloom T."/>
            <person name="Blye J."/>
            <person name="Boguslavskiy L."/>
            <person name="Bonnet C."/>
            <person name="Boukhgalter B."/>
            <person name="Bourzgui I."/>
            <person name="Brown A."/>
            <person name="Cahill P."/>
            <person name="Channer S."/>
            <person name="Cheshatsang Y."/>
            <person name="Chuda L."/>
            <person name="Citroen M."/>
            <person name="Collymore A."/>
            <person name="Cooke P."/>
            <person name="Costello M."/>
            <person name="D'Aco K."/>
            <person name="Daza R."/>
            <person name="De Haan G."/>
            <person name="DeGray S."/>
            <person name="DeMaso C."/>
            <person name="Dhargay N."/>
            <person name="Dooley K."/>
            <person name="Dooley E."/>
            <person name="Doricent M."/>
            <person name="Dorje P."/>
            <person name="Dorjee K."/>
            <person name="Dupes A."/>
            <person name="Elong R."/>
            <person name="Falk J."/>
            <person name="Farina A."/>
            <person name="Faro S."/>
            <person name="Ferguson D."/>
            <person name="Fisher S."/>
            <person name="Foley C.D."/>
            <person name="Franke A."/>
            <person name="Friedrich D."/>
            <person name="Gadbois L."/>
            <person name="Gearin G."/>
            <person name="Gearin C.R."/>
            <person name="Giannoukos G."/>
            <person name="Goode T."/>
            <person name="Graham J."/>
            <person name="Grandbois E."/>
            <person name="Grewal S."/>
            <person name="Gyaltsen K."/>
            <person name="Hafez N."/>
            <person name="Hagos B."/>
            <person name="Hall J."/>
            <person name="Henson C."/>
            <person name="Hollinger A."/>
            <person name="Honan T."/>
            <person name="Huard M.D."/>
            <person name="Hughes L."/>
            <person name="Hurhula B."/>
            <person name="Husby M.E."/>
            <person name="Kamat A."/>
            <person name="Kanga B."/>
            <person name="Kashin S."/>
            <person name="Khazanovich D."/>
            <person name="Kisner P."/>
            <person name="Lance K."/>
            <person name="Lara M."/>
            <person name="Lee W."/>
            <person name="Lennon N."/>
            <person name="Letendre F."/>
            <person name="LeVine R."/>
            <person name="Lipovsky A."/>
            <person name="Liu X."/>
            <person name="Liu J."/>
            <person name="Liu S."/>
            <person name="Lokyitsang T."/>
            <person name="Lokyitsang Y."/>
            <person name="Lubonja R."/>
            <person name="Lui A."/>
            <person name="MacDonald P."/>
            <person name="Magnisalis V."/>
            <person name="Maru K."/>
            <person name="Matthews C."/>
            <person name="McCusker W."/>
            <person name="McDonough S."/>
            <person name="Mehta T."/>
            <person name="Meldrim J."/>
            <person name="Meneus L."/>
            <person name="Mihai O."/>
            <person name="Mihalev A."/>
            <person name="Mihova T."/>
            <person name="Mittelman R."/>
            <person name="Mlenga V."/>
            <person name="Montmayeur A."/>
            <person name="Mulrain L."/>
            <person name="Navidi A."/>
            <person name="Naylor J."/>
            <person name="Negash T."/>
            <person name="Nguyen T."/>
            <person name="Nguyen N."/>
            <person name="Nicol R."/>
            <person name="Norbu C."/>
            <person name="Norbu N."/>
            <person name="Novod N."/>
            <person name="O'Neill B."/>
            <person name="Osman S."/>
            <person name="Markiewicz E."/>
            <person name="Oyono O.L."/>
            <person name="Patti C."/>
            <person name="Phunkhang P."/>
            <person name="Pierre F."/>
            <person name="Priest M."/>
            <person name="Raghuraman S."/>
            <person name="Rege F."/>
            <person name="Reyes R."/>
            <person name="Rise C."/>
            <person name="Rogov P."/>
            <person name="Ross K."/>
            <person name="Ryan E."/>
            <person name="Settipalli S."/>
            <person name="Shea T."/>
            <person name="Sherpa N."/>
            <person name="Shi L."/>
            <person name="Shih D."/>
            <person name="Sparrow T."/>
            <person name="Spaulding J."/>
            <person name="Stalker J."/>
            <person name="Stange-Thomann N."/>
            <person name="Stavropoulos S."/>
            <person name="Stone C."/>
            <person name="Strader C."/>
            <person name="Tesfaye S."/>
            <person name="Thomson T."/>
            <person name="Thoulutsang Y."/>
            <person name="Thoulutsang D."/>
            <person name="Topham K."/>
            <person name="Topping I."/>
            <person name="Tsamla T."/>
            <person name="Vassiliev H."/>
            <person name="Vo A."/>
            <person name="Wangchuk T."/>
            <person name="Wangdi T."/>
            <person name="Weiand M."/>
            <person name="Wilkinson J."/>
            <person name="Wilson A."/>
            <person name="Yadav S."/>
            <person name="Young G."/>
            <person name="Yu Q."/>
            <person name="Zembek L."/>
            <person name="Zhong D."/>
            <person name="Zimmer A."/>
            <person name="Zwirko Z."/>
            <person name="Jaffe D.B."/>
            <person name="Alvarez P."/>
            <person name="Brockman W."/>
            <person name="Butler J."/>
            <person name="Chin C."/>
            <person name="Gnerre S."/>
            <person name="Grabherr M."/>
            <person name="Kleber M."/>
            <person name="Mauceli E."/>
            <person name="MacCallum I."/>
        </authorList>
    </citation>
    <scope>NUCLEOTIDE SEQUENCE [LARGE SCALE GENOMIC DNA]</scope>
    <source>
        <strain evidence="3">MSH-3 / Tucson 14011-0111.49</strain>
    </source>
</reference>
<organism evidence="3">
    <name type="scientific">Drosophila persimilis</name>
    <name type="common">Fruit fly</name>
    <dbReference type="NCBI Taxonomy" id="7234"/>
    <lineage>
        <taxon>Eukaryota</taxon>
        <taxon>Metazoa</taxon>
        <taxon>Ecdysozoa</taxon>
        <taxon>Arthropoda</taxon>
        <taxon>Hexapoda</taxon>
        <taxon>Insecta</taxon>
        <taxon>Pterygota</taxon>
        <taxon>Neoptera</taxon>
        <taxon>Endopterygota</taxon>
        <taxon>Diptera</taxon>
        <taxon>Brachycera</taxon>
        <taxon>Muscomorpha</taxon>
        <taxon>Ephydroidea</taxon>
        <taxon>Drosophilidae</taxon>
        <taxon>Drosophila</taxon>
        <taxon>Sophophora</taxon>
    </lineage>
</organism>